<dbReference type="AlphaFoldDB" id="A0AAN5CRT3"/>
<feature type="region of interest" description="Disordered" evidence="1">
    <location>
        <begin position="39"/>
        <end position="108"/>
    </location>
</feature>
<feature type="non-terminal residue" evidence="2">
    <location>
        <position position="1"/>
    </location>
</feature>
<evidence type="ECO:0000256" key="1">
    <source>
        <dbReference type="SAM" id="MobiDB-lite"/>
    </source>
</evidence>
<feature type="compositionally biased region" description="Polar residues" evidence="1">
    <location>
        <begin position="97"/>
        <end position="108"/>
    </location>
</feature>
<keyword evidence="3" id="KW-1185">Reference proteome</keyword>
<accession>A0AAN5CRT3</accession>
<name>A0AAN5CRT3_9BILA</name>
<feature type="compositionally biased region" description="Low complexity" evidence="1">
    <location>
        <begin position="10"/>
        <end position="20"/>
    </location>
</feature>
<feature type="region of interest" description="Disordered" evidence="1">
    <location>
        <begin position="1"/>
        <end position="24"/>
    </location>
</feature>
<gene>
    <name evidence="2" type="ORF">PMAYCL1PPCAC_19776</name>
</gene>
<reference evidence="3" key="1">
    <citation type="submission" date="2022-10" db="EMBL/GenBank/DDBJ databases">
        <title>Genome assembly of Pristionchus species.</title>
        <authorList>
            <person name="Yoshida K."/>
            <person name="Sommer R.J."/>
        </authorList>
    </citation>
    <scope>NUCLEOTIDE SEQUENCE [LARGE SCALE GENOMIC DNA]</scope>
    <source>
        <strain evidence="3">RS5460</strain>
    </source>
</reference>
<organism evidence="2 3">
    <name type="scientific">Pristionchus mayeri</name>
    <dbReference type="NCBI Taxonomy" id="1317129"/>
    <lineage>
        <taxon>Eukaryota</taxon>
        <taxon>Metazoa</taxon>
        <taxon>Ecdysozoa</taxon>
        <taxon>Nematoda</taxon>
        <taxon>Chromadorea</taxon>
        <taxon>Rhabditida</taxon>
        <taxon>Rhabditina</taxon>
        <taxon>Diplogasteromorpha</taxon>
        <taxon>Diplogasteroidea</taxon>
        <taxon>Neodiplogasteridae</taxon>
        <taxon>Pristionchus</taxon>
    </lineage>
</organism>
<dbReference type="Proteomes" id="UP001328107">
    <property type="component" value="Unassembled WGS sequence"/>
</dbReference>
<feature type="compositionally biased region" description="Basic and acidic residues" evidence="1">
    <location>
        <begin position="66"/>
        <end position="77"/>
    </location>
</feature>
<evidence type="ECO:0000313" key="2">
    <source>
        <dbReference type="EMBL" id="GMR49581.1"/>
    </source>
</evidence>
<protein>
    <submittedName>
        <fullName evidence="2">Uncharacterized protein</fullName>
    </submittedName>
</protein>
<feature type="non-terminal residue" evidence="2">
    <location>
        <position position="108"/>
    </location>
</feature>
<sequence length="108" mass="11780">LQQKKQLNYPNPINSSLPLALSPPPPPLIFHSVPRHGRFSTMGCKASKKKEPAPVGTGATTPENMKSTKVEENDKNSLKNSSNSSKRRPDSKDAIEKTQNVSTAKQQS</sequence>
<dbReference type="EMBL" id="BTRK01000004">
    <property type="protein sequence ID" value="GMR49581.1"/>
    <property type="molecule type" value="Genomic_DNA"/>
</dbReference>
<feature type="compositionally biased region" description="Basic and acidic residues" evidence="1">
    <location>
        <begin position="87"/>
        <end position="96"/>
    </location>
</feature>
<comment type="caution">
    <text evidence="2">The sequence shown here is derived from an EMBL/GenBank/DDBJ whole genome shotgun (WGS) entry which is preliminary data.</text>
</comment>
<proteinExistence type="predicted"/>
<evidence type="ECO:0000313" key="3">
    <source>
        <dbReference type="Proteomes" id="UP001328107"/>
    </source>
</evidence>